<evidence type="ECO:0000313" key="2">
    <source>
        <dbReference type="EMBL" id="KYH26992.1"/>
    </source>
</evidence>
<gene>
    <name evidence="2" type="ORF">HAPAU_08800</name>
</gene>
<dbReference type="GO" id="GO:0005886">
    <property type="term" value="C:plasma membrane"/>
    <property type="evidence" value="ECO:0007669"/>
    <property type="project" value="UniProtKB-SubCell"/>
</dbReference>
<evidence type="ECO:0000256" key="1">
    <source>
        <dbReference type="SAM" id="Phobius"/>
    </source>
</evidence>
<protein>
    <submittedName>
        <fullName evidence="2">ABC-2 family transporter protein</fullName>
    </submittedName>
</protein>
<dbReference type="RefSeq" id="WP_066379987.1">
    <property type="nucleotide sequence ID" value="NZ_LTAZ01000003.1"/>
</dbReference>
<keyword evidence="1" id="KW-1133">Transmembrane helix</keyword>
<keyword evidence="1" id="KW-0472">Membrane</keyword>
<dbReference type="Pfam" id="PF12679">
    <property type="entry name" value="ABC2_membrane_2"/>
    <property type="match status" value="1"/>
</dbReference>
<feature type="transmembrane region" description="Helical" evidence="1">
    <location>
        <begin position="180"/>
        <end position="201"/>
    </location>
</feature>
<organism evidence="2 3">
    <name type="scientific">Halalkalicoccus paucihalophilus</name>
    <dbReference type="NCBI Taxonomy" id="1008153"/>
    <lineage>
        <taxon>Archaea</taxon>
        <taxon>Methanobacteriati</taxon>
        <taxon>Methanobacteriota</taxon>
        <taxon>Stenosarchaea group</taxon>
        <taxon>Halobacteria</taxon>
        <taxon>Halobacteriales</taxon>
        <taxon>Halococcaceae</taxon>
        <taxon>Halalkalicoccus</taxon>
    </lineage>
</organism>
<dbReference type="GO" id="GO:0140359">
    <property type="term" value="F:ABC-type transporter activity"/>
    <property type="evidence" value="ECO:0007669"/>
    <property type="project" value="InterPro"/>
</dbReference>
<comment type="caution">
    <text evidence="2">The sequence shown here is derived from an EMBL/GenBank/DDBJ whole genome shotgun (WGS) entry which is preliminary data.</text>
</comment>
<dbReference type="AlphaFoldDB" id="A0A151AHF8"/>
<dbReference type="EMBL" id="LTAZ01000003">
    <property type="protein sequence ID" value="KYH26992.1"/>
    <property type="molecule type" value="Genomic_DNA"/>
</dbReference>
<dbReference type="OrthoDB" id="86287at2157"/>
<feature type="transmembrane region" description="Helical" evidence="1">
    <location>
        <begin position="20"/>
        <end position="39"/>
    </location>
</feature>
<keyword evidence="1" id="KW-0812">Transmembrane</keyword>
<feature type="transmembrane region" description="Helical" evidence="1">
    <location>
        <begin position="146"/>
        <end position="168"/>
    </location>
</feature>
<sequence>MSWQVVARKDFADSIRSRGLWVASAVFLVLFVVPAYLVADGVGGAVVQQTGQQISSDAFISLLASFVAFLIPIVAIVLAYASVAGERDSGTLKLLLALPHSRRDVVLGKIVGRSAVIVLPILLGFLAAAIVFLITPVSLEVGNYVAFALLSALLGVVFVCLAVGISAAARTRRQAMLGNVGVYVIFSLFWGSFAEGLVSLLNEYTDTAFETLVRVQLATRLLNPVDAYQSLAAILWTQDALGARLSLFGGGLAGQVYGQALDPLPAYFSDPVVAVVFLAWLVLPPVVGYLAFRDADL</sequence>
<dbReference type="Proteomes" id="UP000075321">
    <property type="component" value="Unassembled WGS sequence"/>
</dbReference>
<dbReference type="PANTHER" id="PTHR43471">
    <property type="entry name" value="ABC TRANSPORTER PERMEASE"/>
    <property type="match status" value="1"/>
</dbReference>
<dbReference type="PATRIC" id="fig|1008153.3.peg.884"/>
<evidence type="ECO:0000313" key="3">
    <source>
        <dbReference type="Proteomes" id="UP000075321"/>
    </source>
</evidence>
<keyword evidence="3" id="KW-1185">Reference proteome</keyword>
<proteinExistence type="predicted"/>
<dbReference type="PANTHER" id="PTHR43471:SF1">
    <property type="entry name" value="ABC TRANSPORTER PERMEASE PROTEIN NOSY-RELATED"/>
    <property type="match status" value="1"/>
</dbReference>
<feature type="transmembrane region" description="Helical" evidence="1">
    <location>
        <begin position="272"/>
        <end position="292"/>
    </location>
</feature>
<feature type="transmembrane region" description="Helical" evidence="1">
    <location>
        <begin position="110"/>
        <end position="134"/>
    </location>
</feature>
<feature type="transmembrane region" description="Helical" evidence="1">
    <location>
        <begin position="59"/>
        <end position="83"/>
    </location>
</feature>
<reference evidence="2 3" key="1">
    <citation type="submission" date="2016-02" db="EMBL/GenBank/DDBJ databases">
        <title>Genome sequence of Halalkalicoccus paucihalophilus DSM 24557.</title>
        <authorList>
            <person name="Poehlein A."/>
            <person name="Daniel R."/>
        </authorList>
    </citation>
    <scope>NUCLEOTIDE SEQUENCE [LARGE SCALE GENOMIC DNA]</scope>
    <source>
        <strain evidence="2 3">DSM 24557</strain>
    </source>
</reference>
<accession>A0A151AHF8</accession>
<name>A0A151AHF8_9EURY</name>